<name>A0ABR0EYH8_ZASCE</name>
<keyword evidence="3" id="KW-0560">Oxidoreductase</keyword>
<evidence type="ECO:0000313" key="6">
    <source>
        <dbReference type="EMBL" id="KAK4506128.1"/>
    </source>
</evidence>
<evidence type="ECO:0000256" key="2">
    <source>
        <dbReference type="ARBA" id="ARBA00022827"/>
    </source>
</evidence>
<evidence type="ECO:0000256" key="3">
    <source>
        <dbReference type="ARBA" id="ARBA00023002"/>
    </source>
</evidence>
<evidence type="ECO:0000313" key="7">
    <source>
        <dbReference type="Proteomes" id="UP001305779"/>
    </source>
</evidence>
<protein>
    <recommendedName>
        <fullName evidence="8">FAD-binding domain-containing protein</fullName>
    </recommendedName>
</protein>
<dbReference type="InterPro" id="IPR053212">
    <property type="entry name" value="DHP_3-monooxygenase"/>
</dbReference>
<accession>A0ABR0EYH8</accession>
<dbReference type="Proteomes" id="UP001305779">
    <property type="component" value="Unassembled WGS sequence"/>
</dbReference>
<dbReference type="PRINTS" id="PR00420">
    <property type="entry name" value="RNGMNOXGNASE"/>
</dbReference>
<dbReference type="PANTHER" id="PTHR47469:SF2">
    <property type="entry name" value="OS06G0597600 PROTEIN"/>
    <property type="match status" value="1"/>
</dbReference>
<dbReference type="Pfam" id="PF22607">
    <property type="entry name" value="FAD_binding-like"/>
    <property type="match status" value="1"/>
</dbReference>
<keyword evidence="7" id="KW-1185">Reference proteome</keyword>
<dbReference type="Gene3D" id="3.50.50.60">
    <property type="entry name" value="FAD/NAD(P)-binding domain"/>
    <property type="match status" value="1"/>
</dbReference>
<reference evidence="6 7" key="1">
    <citation type="journal article" date="2023" name="G3 (Bethesda)">
        <title>A chromosome-level genome assembly of Zasmidium syzygii isolated from banana leaves.</title>
        <authorList>
            <person name="van Westerhoven A.C."/>
            <person name="Mehrabi R."/>
            <person name="Talebi R."/>
            <person name="Steentjes M.B.F."/>
            <person name="Corcolon B."/>
            <person name="Chong P.A."/>
            <person name="Kema G.H.J."/>
            <person name="Seidl M.F."/>
        </authorList>
    </citation>
    <scope>NUCLEOTIDE SEQUENCE [LARGE SCALE GENOMIC DNA]</scope>
    <source>
        <strain evidence="6 7">P124</strain>
    </source>
</reference>
<gene>
    <name evidence="6" type="ORF">PRZ48_004093</name>
</gene>
<keyword evidence="2" id="KW-0274">FAD</keyword>
<keyword evidence="1" id="KW-0285">Flavoprotein</keyword>
<dbReference type="SUPFAM" id="SSF54373">
    <property type="entry name" value="FAD-linked reductases, C-terminal domain"/>
    <property type="match status" value="1"/>
</dbReference>
<organism evidence="6 7">
    <name type="scientific">Zasmidium cellare</name>
    <name type="common">Wine cellar mold</name>
    <name type="synonym">Racodium cellare</name>
    <dbReference type="NCBI Taxonomy" id="395010"/>
    <lineage>
        <taxon>Eukaryota</taxon>
        <taxon>Fungi</taxon>
        <taxon>Dikarya</taxon>
        <taxon>Ascomycota</taxon>
        <taxon>Pezizomycotina</taxon>
        <taxon>Dothideomycetes</taxon>
        <taxon>Dothideomycetidae</taxon>
        <taxon>Mycosphaerellales</taxon>
        <taxon>Mycosphaerellaceae</taxon>
        <taxon>Zasmidium</taxon>
    </lineage>
</organism>
<dbReference type="Pfam" id="PF01494">
    <property type="entry name" value="FAD_binding_3"/>
    <property type="match status" value="1"/>
</dbReference>
<dbReference type="EMBL" id="JAXOVC010000002">
    <property type="protein sequence ID" value="KAK4506128.1"/>
    <property type="molecule type" value="Genomic_DNA"/>
</dbReference>
<feature type="domain" description="2,6-dihydroxypyridine 3-monooxygenase substrate binding" evidence="5">
    <location>
        <begin position="214"/>
        <end position="347"/>
    </location>
</feature>
<evidence type="ECO:0008006" key="8">
    <source>
        <dbReference type="Google" id="ProtNLM"/>
    </source>
</evidence>
<feature type="domain" description="FAD-binding" evidence="4">
    <location>
        <begin position="21"/>
        <end position="77"/>
    </location>
</feature>
<sequence length="456" mass="51315">MGGLNRPLANATMSDEKHIHDVIIVGGSLSGLLCGVLFKRRGYNVTILEQFHSDIRKSQAAGIGLTDQVRKLFDSAGVPLDDVGPSMEQVHFYDSINGKLEIKRVEPYPGVMTGWTVLFYRLRAHFDRFITPVCPQRAPNASDYPDEGEGVYKTHAKVTSIEYLKSEKVVLVHYDDLSTNTSHTLKTRLLIGADGGNSTIRKLLLPSRPVSRKYAGYMAWRGTLPRNQLSALGKDIYRPGIAPVITNPAVKAYTMTYLIPADDGRFGLDEALVNFVWYDYCPANSPVYVKSMTDVDGKLHRWTLPPGKMDPDAWEAQLGVARKTLPPPLDEMVEKISGRPFITAVSDFIAPECVFHDGHVVLVGEAFCMARPHSGRATNEAARQARHLVDAVEGKITWRQYRTEIRNCVTLNFYYSRMFGLWTLGGRFAQLWAGWEYWWCGFRIRLLERLFGKVIP</sequence>
<evidence type="ECO:0000259" key="4">
    <source>
        <dbReference type="Pfam" id="PF01494"/>
    </source>
</evidence>
<dbReference type="InterPro" id="IPR054707">
    <property type="entry name" value="DhpH_subs-bd"/>
</dbReference>
<proteinExistence type="predicted"/>
<comment type="caution">
    <text evidence="6">The sequence shown here is derived from an EMBL/GenBank/DDBJ whole genome shotgun (WGS) entry which is preliminary data.</text>
</comment>
<evidence type="ECO:0000259" key="5">
    <source>
        <dbReference type="Pfam" id="PF22607"/>
    </source>
</evidence>
<dbReference type="Gene3D" id="3.30.9.60">
    <property type="match status" value="1"/>
</dbReference>
<dbReference type="InterPro" id="IPR036188">
    <property type="entry name" value="FAD/NAD-bd_sf"/>
</dbReference>
<dbReference type="InterPro" id="IPR002938">
    <property type="entry name" value="FAD-bd"/>
</dbReference>
<dbReference type="SUPFAM" id="SSF51905">
    <property type="entry name" value="FAD/NAD(P)-binding domain"/>
    <property type="match status" value="1"/>
</dbReference>
<evidence type="ECO:0000256" key="1">
    <source>
        <dbReference type="ARBA" id="ARBA00022630"/>
    </source>
</evidence>
<dbReference type="PANTHER" id="PTHR47469">
    <property type="entry name" value="MONOOXYGENASE-LIKE"/>
    <property type="match status" value="1"/>
</dbReference>